<keyword evidence="6 8" id="KW-1133">Transmembrane helix</keyword>
<dbReference type="InterPro" id="IPR038869">
    <property type="entry name" value="DLT1"/>
</dbReference>
<keyword evidence="7 8" id="KW-0472">Membrane</keyword>
<dbReference type="AlphaFoldDB" id="A0A376B2T4"/>
<protein>
    <recommendedName>
        <fullName evidence="4 8">Defect at low temperature protein 1</fullName>
    </recommendedName>
</protein>
<feature type="compositionally biased region" description="Acidic residues" evidence="9">
    <location>
        <begin position="154"/>
        <end position="164"/>
    </location>
</feature>
<keyword evidence="5 8" id="KW-0812">Transmembrane</keyword>
<dbReference type="PANTHER" id="PTHR40021:SF1">
    <property type="entry name" value="DEFECT AT LOW TEMPERATURE PROTEIN 1"/>
    <property type="match status" value="1"/>
</dbReference>
<proteinExistence type="inferred from homology"/>
<dbReference type="EMBL" id="UFAJ01000075">
    <property type="protein sequence ID" value="SSD58996.1"/>
    <property type="molecule type" value="Genomic_DNA"/>
</dbReference>
<evidence type="ECO:0000256" key="9">
    <source>
        <dbReference type="SAM" id="MobiDB-lite"/>
    </source>
</evidence>
<reference evidence="11" key="1">
    <citation type="submission" date="2018-06" db="EMBL/GenBank/DDBJ databases">
        <authorList>
            <person name="Guldener U."/>
        </authorList>
    </citation>
    <scope>NUCLEOTIDE SEQUENCE [LARGE SCALE GENOMIC DNA]</scope>
    <source>
        <strain evidence="11">UTAD17</strain>
    </source>
</reference>
<accession>A0A376B2T4</accession>
<gene>
    <name evidence="8" type="primary">DLT1</name>
    <name evidence="10" type="ORF">SCODWIG_00757</name>
</gene>
<evidence type="ECO:0000256" key="3">
    <source>
        <dbReference type="ARBA" id="ARBA00005550"/>
    </source>
</evidence>
<evidence type="ECO:0000256" key="7">
    <source>
        <dbReference type="ARBA" id="ARBA00023136"/>
    </source>
</evidence>
<comment type="subcellular location">
    <subcellularLocation>
        <location evidence="2 8">Membrane</location>
        <topology evidence="2 8">Multi-pass membrane protein</topology>
    </subcellularLocation>
</comment>
<keyword evidence="11" id="KW-1185">Reference proteome</keyword>
<feature type="transmembrane region" description="Helical" evidence="8">
    <location>
        <begin position="18"/>
        <end position="41"/>
    </location>
</feature>
<organism evidence="10 11">
    <name type="scientific">Saccharomycodes ludwigii</name>
    <dbReference type="NCBI Taxonomy" id="36035"/>
    <lineage>
        <taxon>Eukaryota</taxon>
        <taxon>Fungi</taxon>
        <taxon>Dikarya</taxon>
        <taxon>Ascomycota</taxon>
        <taxon>Saccharomycotina</taxon>
        <taxon>Saccharomycetes</taxon>
        <taxon>Saccharomycodales</taxon>
        <taxon>Saccharomycodaceae</taxon>
        <taxon>Saccharomycodes</taxon>
    </lineage>
</organism>
<dbReference type="VEuPathDB" id="FungiDB:SCODWIG_00757"/>
<feature type="region of interest" description="Disordered" evidence="9">
    <location>
        <begin position="134"/>
        <end position="165"/>
    </location>
</feature>
<evidence type="ECO:0000256" key="8">
    <source>
        <dbReference type="RuleBase" id="RU367100"/>
    </source>
</evidence>
<dbReference type="Proteomes" id="UP000262825">
    <property type="component" value="Unassembled WGS sequence"/>
</dbReference>
<evidence type="ECO:0000313" key="10">
    <source>
        <dbReference type="EMBL" id="SSD58996.1"/>
    </source>
</evidence>
<sequence length="362" mass="41692">MPIDSIAQAAHSSVFNTFIVVGGIVITGVLTITLSIERIFIHRSCMRYIPKPYLPLTELDLPDKSSRNMVWKYLRLNSKLGLWFDIPAEKIVHDGLSPPPSYSKAYIEKSLAMDPSSLNIATFDMNGKFIKRSKNNKQSNQYAHEKTSEINYNDAEDSDEDDDLPPNLNYEQVIKTIFDKLKYQGTIFNCFDFKDMSVPIGGTFPEFIEIIKSYNGIRYHLARYRNGSTGEIYEHDFDDDDVDDDGNRSSSMFFDFIDYNQYINLYNRIRFGNKPISKEQFETFMTLTIELITRQKNLMKNDLTSTLPSSYRSSHIYNKNTSSRNSTSQSLITVTRMNSTNTVIQKIPTVKSHYSFDSVVRN</sequence>
<evidence type="ECO:0000313" key="11">
    <source>
        <dbReference type="Proteomes" id="UP000262825"/>
    </source>
</evidence>
<comment type="caution">
    <text evidence="8">Lacks conserved residue(s) required for the propagation of feature annotation.</text>
</comment>
<evidence type="ECO:0000256" key="1">
    <source>
        <dbReference type="ARBA" id="ARBA00002489"/>
    </source>
</evidence>
<evidence type="ECO:0000256" key="2">
    <source>
        <dbReference type="ARBA" id="ARBA00004141"/>
    </source>
</evidence>
<comment type="function">
    <text evidence="1 8">Required for growth under high-pressure and low-temperature conditions.</text>
</comment>
<dbReference type="OrthoDB" id="4096362at2759"/>
<dbReference type="GO" id="GO:0016020">
    <property type="term" value="C:membrane"/>
    <property type="evidence" value="ECO:0007669"/>
    <property type="project" value="UniProtKB-SubCell"/>
</dbReference>
<name>A0A376B2T4_9ASCO</name>
<evidence type="ECO:0000256" key="6">
    <source>
        <dbReference type="ARBA" id="ARBA00022989"/>
    </source>
</evidence>
<dbReference type="PANTHER" id="PTHR40021">
    <property type="entry name" value="DEFECT AT LOW TEMPERATURE PROTEIN 1"/>
    <property type="match status" value="1"/>
</dbReference>
<evidence type="ECO:0000256" key="5">
    <source>
        <dbReference type="ARBA" id="ARBA00022692"/>
    </source>
</evidence>
<comment type="similarity">
    <text evidence="3 8">Belongs to the DLT1 family.</text>
</comment>
<evidence type="ECO:0000256" key="4">
    <source>
        <dbReference type="ARBA" id="ARBA00021353"/>
    </source>
</evidence>